<name>A0A841JV65_9BACT</name>
<dbReference type="GO" id="GO:0006355">
    <property type="term" value="P:regulation of DNA-templated transcription"/>
    <property type="evidence" value="ECO:0007669"/>
    <property type="project" value="InterPro"/>
</dbReference>
<evidence type="ECO:0000256" key="3">
    <source>
        <dbReference type="PROSITE-ProRule" id="PRU00169"/>
    </source>
</evidence>
<dbReference type="InterPro" id="IPR058245">
    <property type="entry name" value="NreC/VraR/RcsB-like_REC"/>
</dbReference>
<comment type="caution">
    <text evidence="7">The sequence shown here is derived from an EMBL/GenBank/DDBJ whole genome shotgun (WGS) entry which is preliminary data.</text>
</comment>
<dbReference type="PROSITE" id="PS50043">
    <property type="entry name" value="HTH_LUXR_2"/>
    <property type="match status" value="1"/>
</dbReference>
<feature type="domain" description="HTH luxR-type" evidence="5">
    <location>
        <begin position="160"/>
        <end position="225"/>
    </location>
</feature>
<dbReference type="PROSITE" id="PS50110">
    <property type="entry name" value="RESPONSE_REGULATORY"/>
    <property type="match status" value="1"/>
</dbReference>
<evidence type="ECO:0000313" key="7">
    <source>
        <dbReference type="EMBL" id="MBB6145283.1"/>
    </source>
</evidence>
<dbReference type="SMART" id="SM00421">
    <property type="entry name" value="HTH_LUXR"/>
    <property type="match status" value="1"/>
</dbReference>
<dbReference type="InterPro" id="IPR000792">
    <property type="entry name" value="Tscrpt_reg_LuxR_C"/>
</dbReference>
<feature type="compositionally biased region" description="Polar residues" evidence="4">
    <location>
        <begin position="10"/>
        <end position="21"/>
    </location>
</feature>
<dbReference type="Gene3D" id="3.40.50.2300">
    <property type="match status" value="1"/>
</dbReference>
<proteinExistence type="predicted"/>
<keyword evidence="8" id="KW-1185">Reference proteome</keyword>
<evidence type="ECO:0000256" key="1">
    <source>
        <dbReference type="ARBA" id="ARBA00022553"/>
    </source>
</evidence>
<dbReference type="SMART" id="SM00448">
    <property type="entry name" value="REC"/>
    <property type="match status" value="1"/>
</dbReference>
<dbReference type="InterPro" id="IPR039420">
    <property type="entry name" value="WalR-like"/>
</dbReference>
<evidence type="ECO:0000256" key="2">
    <source>
        <dbReference type="ARBA" id="ARBA00023125"/>
    </source>
</evidence>
<dbReference type="CDD" id="cd17535">
    <property type="entry name" value="REC_NarL-like"/>
    <property type="match status" value="1"/>
</dbReference>
<sequence>MSPDLFERSSVASGGSTPPAETSSRKIRLLLVDDHPVVRFGLSALLGLQTDLEVAGTADGGLTALAFLEHTPIDVILLDLRMPDLSGIETLKRIREIAPRTRSIILSSFEYDEEINAAVKAGVQGFVHKQAPAEDILRAIRTVHAGKQAFPRRIAERIANNGMTAGLSTREREILELVAKGLTNKEVAGALGISQFTVRNHLNHITDKLEVCDRTEAIFIAMQTGLITLS</sequence>
<protein>
    <submittedName>
        <fullName evidence="7">DNA-binding NarL/FixJ family response regulator</fullName>
    </submittedName>
</protein>
<dbReference type="SUPFAM" id="SSF52172">
    <property type="entry name" value="CheY-like"/>
    <property type="match status" value="1"/>
</dbReference>
<reference evidence="7 8" key="1">
    <citation type="submission" date="2020-08" db="EMBL/GenBank/DDBJ databases">
        <title>Genomic Encyclopedia of Type Strains, Phase IV (KMG-IV): sequencing the most valuable type-strain genomes for metagenomic binning, comparative biology and taxonomic classification.</title>
        <authorList>
            <person name="Goeker M."/>
        </authorList>
    </citation>
    <scope>NUCLEOTIDE SEQUENCE [LARGE SCALE GENOMIC DNA]</scope>
    <source>
        <strain evidence="7 8">DSM 103733</strain>
    </source>
</reference>
<dbReference type="EMBL" id="JACHEK010000006">
    <property type="protein sequence ID" value="MBB6145283.1"/>
    <property type="molecule type" value="Genomic_DNA"/>
</dbReference>
<gene>
    <name evidence="7" type="ORF">HNQ77_003241</name>
</gene>
<dbReference type="Proteomes" id="UP000538666">
    <property type="component" value="Unassembled WGS sequence"/>
</dbReference>
<feature type="domain" description="Response regulatory" evidence="6">
    <location>
        <begin position="28"/>
        <end position="144"/>
    </location>
</feature>
<keyword evidence="2 7" id="KW-0238">DNA-binding</keyword>
<feature type="modified residue" description="4-aspartylphosphate" evidence="3">
    <location>
        <position position="79"/>
    </location>
</feature>
<dbReference type="PANTHER" id="PTHR43214">
    <property type="entry name" value="TWO-COMPONENT RESPONSE REGULATOR"/>
    <property type="match status" value="1"/>
</dbReference>
<dbReference type="InterPro" id="IPR011006">
    <property type="entry name" value="CheY-like_superfamily"/>
</dbReference>
<evidence type="ECO:0000259" key="5">
    <source>
        <dbReference type="PROSITE" id="PS50043"/>
    </source>
</evidence>
<evidence type="ECO:0000313" key="8">
    <source>
        <dbReference type="Proteomes" id="UP000538666"/>
    </source>
</evidence>
<dbReference type="InterPro" id="IPR001789">
    <property type="entry name" value="Sig_transdc_resp-reg_receiver"/>
</dbReference>
<dbReference type="GO" id="GO:0000160">
    <property type="term" value="P:phosphorelay signal transduction system"/>
    <property type="evidence" value="ECO:0007669"/>
    <property type="project" value="InterPro"/>
</dbReference>
<evidence type="ECO:0000259" key="6">
    <source>
        <dbReference type="PROSITE" id="PS50110"/>
    </source>
</evidence>
<keyword evidence="1 3" id="KW-0597">Phosphoprotein</keyword>
<dbReference type="PROSITE" id="PS00622">
    <property type="entry name" value="HTH_LUXR_1"/>
    <property type="match status" value="1"/>
</dbReference>
<dbReference type="CDD" id="cd06170">
    <property type="entry name" value="LuxR_C_like"/>
    <property type="match status" value="1"/>
</dbReference>
<dbReference type="GO" id="GO:0003677">
    <property type="term" value="F:DNA binding"/>
    <property type="evidence" value="ECO:0007669"/>
    <property type="project" value="UniProtKB-KW"/>
</dbReference>
<organism evidence="7 8">
    <name type="scientific">Silvibacterium bohemicum</name>
    <dbReference type="NCBI Taxonomy" id="1577686"/>
    <lineage>
        <taxon>Bacteria</taxon>
        <taxon>Pseudomonadati</taxon>
        <taxon>Acidobacteriota</taxon>
        <taxon>Terriglobia</taxon>
        <taxon>Terriglobales</taxon>
        <taxon>Acidobacteriaceae</taxon>
        <taxon>Silvibacterium</taxon>
    </lineage>
</organism>
<dbReference type="PANTHER" id="PTHR43214:SF43">
    <property type="entry name" value="TWO-COMPONENT RESPONSE REGULATOR"/>
    <property type="match status" value="1"/>
</dbReference>
<dbReference type="AlphaFoldDB" id="A0A841JV65"/>
<accession>A0A841JV65</accession>
<dbReference type="Pfam" id="PF00196">
    <property type="entry name" value="GerE"/>
    <property type="match status" value="1"/>
</dbReference>
<feature type="region of interest" description="Disordered" evidence="4">
    <location>
        <begin position="1"/>
        <end position="21"/>
    </location>
</feature>
<dbReference type="PRINTS" id="PR00038">
    <property type="entry name" value="HTHLUXR"/>
</dbReference>
<dbReference type="OrthoDB" id="9779069at2"/>
<dbReference type="Pfam" id="PF00072">
    <property type="entry name" value="Response_reg"/>
    <property type="match status" value="1"/>
</dbReference>
<dbReference type="RefSeq" id="WP_082125839.1">
    <property type="nucleotide sequence ID" value="NZ_JACHEK010000006.1"/>
</dbReference>
<evidence type="ECO:0000256" key="4">
    <source>
        <dbReference type="SAM" id="MobiDB-lite"/>
    </source>
</evidence>